<reference evidence="5 6" key="1">
    <citation type="journal article" date="2017" name="J. Biotechnol.">
        <title>The complete genome sequence of Streptomyces autolyticus CGMCC 0516, the producer of geldanamycin, autolytimycin, reblastatin and elaiophylin.</title>
        <authorList>
            <person name="Yin M."/>
            <person name="Jiang M."/>
            <person name="Ren Z."/>
            <person name="Dong Y."/>
            <person name="Lu T."/>
        </authorList>
    </citation>
    <scope>NUCLEOTIDE SEQUENCE [LARGE SCALE GENOMIC DNA]</scope>
    <source>
        <strain evidence="5 6">CGMCC0516</strain>
    </source>
</reference>
<keyword evidence="1 2" id="KW-0238">DNA-binding</keyword>
<dbReference type="InterPro" id="IPR036388">
    <property type="entry name" value="WH-like_DNA-bd_sf"/>
</dbReference>
<accession>A0ABN4WAF1</accession>
<dbReference type="PROSITE" id="PS51755">
    <property type="entry name" value="OMPR_PHOB"/>
    <property type="match status" value="1"/>
</dbReference>
<dbReference type="InterPro" id="IPR039420">
    <property type="entry name" value="WalR-like"/>
</dbReference>
<dbReference type="CDD" id="cd00383">
    <property type="entry name" value="trans_reg_C"/>
    <property type="match status" value="1"/>
</dbReference>
<dbReference type="Gene3D" id="1.10.10.10">
    <property type="entry name" value="Winged helix-like DNA-binding domain superfamily/Winged helix DNA-binding domain"/>
    <property type="match status" value="1"/>
</dbReference>
<feature type="compositionally biased region" description="Acidic residues" evidence="3">
    <location>
        <begin position="10"/>
        <end position="22"/>
    </location>
</feature>
<dbReference type="PANTHER" id="PTHR48111:SF36">
    <property type="entry name" value="TRANSCRIPTIONAL REGULATORY PROTEIN CUTR"/>
    <property type="match status" value="1"/>
</dbReference>
<feature type="DNA-binding region" description="OmpR/PhoB-type" evidence="2">
    <location>
        <begin position="66"/>
        <end position="161"/>
    </location>
</feature>
<evidence type="ECO:0000313" key="6">
    <source>
        <dbReference type="Proteomes" id="UP000187851"/>
    </source>
</evidence>
<gene>
    <name evidence="5" type="ORF">BV401_28915</name>
</gene>
<keyword evidence="6" id="KW-1185">Reference proteome</keyword>
<feature type="region of interest" description="Disordered" evidence="3">
    <location>
        <begin position="168"/>
        <end position="187"/>
    </location>
</feature>
<evidence type="ECO:0000256" key="3">
    <source>
        <dbReference type="SAM" id="MobiDB-lite"/>
    </source>
</evidence>
<sequence>MRVLIVDDMRDDDVGDDVDDPVGDPVGGVVRRGESAAERLAGELRRAGHTVEVVAGDGSAPGPPRRSVLECAGLVLDAPGRRVSRDGWPVALTGREFDVLEVLMRADGAVVSGEELLARVWGGELGARSNAVRIAVSRLRAKLGRPAVVETVPRSGYRLRHADRSAEDRSLAARSAEGRSLAAPRSAEGRFLAARSSGDRSAAARSLDARSSGARSS</sequence>
<feature type="domain" description="OmpR/PhoB-type" evidence="4">
    <location>
        <begin position="66"/>
        <end position="161"/>
    </location>
</feature>
<name>A0ABN4WAF1_9ACTN</name>
<evidence type="ECO:0000313" key="5">
    <source>
        <dbReference type="EMBL" id="AQA13831.1"/>
    </source>
</evidence>
<feature type="region of interest" description="Disordered" evidence="3">
    <location>
        <begin position="192"/>
        <end position="217"/>
    </location>
</feature>
<organism evidence="5 6">
    <name type="scientific">Streptomyces autolyticus</name>
    <dbReference type="NCBI Taxonomy" id="75293"/>
    <lineage>
        <taxon>Bacteria</taxon>
        <taxon>Bacillati</taxon>
        <taxon>Actinomycetota</taxon>
        <taxon>Actinomycetes</taxon>
        <taxon>Kitasatosporales</taxon>
        <taxon>Streptomycetaceae</taxon>
        <taxon>Streptomyces</taxon>
    </lineage>
</organism>
<evidence type="ECO:0000259" key="4">
    <source>
        <dbReference type="PROSITE" id="PS51755"/>
    </source>
</evidence>
<dbReference type="RefSeq" id="WP_107429820.1">
    <property type="nucleotide sequence ID" value="NZ_CP019458.1"/>
</dbReference>
<feature type="region of interest" description="Disordered" evidence="3">
    <location>
        <begin position="10"/>
        <end position="29"/>
    </location>
</feature>
<dbReference type="Proteomes" id="UP000187851">
    <property type="component" value="Chromosome"/>
</dbReference>
<evidence type="ECO:0000256" key="1">
    <source>
        <dbReference type="ARBA" id="ARBA00023125"/>
    </source>
</evidence>
<evidence type="ECO:0000256" key="2">
    <source>
        <dbReference type="PROSITE-ProRule" id="PRU01091"/>
    </source>
</evidence>
<dbReference type="InterPro" id="IPR016032">
    <property type="entry name" value="Sig_transdc_resp-reg_C-effctor"/>
</dbReference>
<protein>
    <recommendedName>
        <fullName evidence="4">OmpR/PhoB-type domain-containing protein</fullName>
    </recommendedName>
</protein>
<dbReference type="SUPFAM" id="SSF46894">
    <property type="entry name" value="C-terminal effector domain of the bipartite response regulators"/>
    <property type="match status" value="1"/>
</dbReference>
<dbReference type="SMART" id="SM00862">
    <property type="entry name" value="Trans_reg_C"/>
    <property type="match status" value="1"/>
</dbReference>
<dbReference type="PANTHER" id="PTHR48111">
    <property type="entry name" value="REGULATOR OF RPOS"/>
    <property type="match status" value="1"/>
</dbReference>
<dbReference type="InterPro" id="IPR001867">
    <property type="entry name" value="OmpR/PhoB-type_DNA-bd"/>
</dbReference>
<proteinExistence type="predicted"/>
<dbReference type="Pfam" id="PF00486">
    <property type="entry name" value="Trans_reg_C"/>
    <property type="match status" value="1"/>
</dbReference>
<dbReference type="EMBL" id="CP019458">
    <property type="protein sequence ID" value="AQA13831.1"/>
    <property type="molecule type" value="Genomic_DNA"/>
</dbReference>